<evidence type="ECO:0000256" key="1">
    <source>
        <dbReference type="SAM" id="MobiDB-lite"/>
    </source>
</evidence>
<dbReference type="PANTHER" id="PTHR23288">
    <property type="entry name" value="OCCLUDIN AND RNA POLYMERASE II ELONGATION FACTOR ELL"/>
    <property type="match status" value="1"/>
</dbReference>
<proteinExistence type="predicted"/>
<dbReference type="GO" id="GO:0000987">
    <property type="term" value="F:cis-regulatory region sequence-specific DNA binding"/>
    <property type="evidence" value="ECO:0007669"/>
    <property type="project" value="TreeGrafter"/>
</dbReference>
<dbReference type="Proteomes" id="UP001487740">
    <property type="component" value="Unassembled WGS sequence"/>
</dbReference>
<dbReference type="PANTHER" id="PTHR23288:SF17">
    <property type="entry name" value="RNA POLYMERASE II ELONGATION FACTOR ELL"/>
    <property type="match status" value="1"/>
</dbReference>
<protein>
    <recommendedName>
        <fullName evidence="2">RNA polymerase II elongation factor ELL N-terminal domain-containing protein</fullName>
    </recommendedName>
</protein>
<dbReference type="AlphaFoldDB" id="A0AAW0UJI3"/>
<feature type="region of interest" description="Disordered" evidence="1">
    <location>
        <begin position="188"/>
        <end position="233"/>
    </location>
</feature>
<sequence>MVANESGDPHPPALLQSPSLHSSTPILCHKLLTTSYSPFLHTHSLPGLVLSAFYHHLTILTTLTTTKAVEIIIPCRNNGTSKFSFTFQPIQESGGPQGSFEFIKQLSPRALESLGPMVARLWIHAKDDTYEKTRKSMENAQKQGKMNCVKEVTNAAANPFVRQRPSHGKMNMVAPHKKKDIMGEQISSKFSSNNSTSPHRHQSGGTTGPPSNTSKPPPPPPPNVNGRNSNPDLVRRPLRERIIQLLAVKNYKKLELINRLHSEPIPHLIPPTCDQKLCCGGSKQKSASLGWEMDRLEANQEPVVWVQARTTHPASQC</sequence>
<comment type="caution">
    <text evidence="3">The sequence shown here is derived from an EMBL/GenBank/DDBJ whole genome shotgun (WGS) entry which is preliminary data.</text>
</comment>
<dbReference type="GO" id="GO:0042795">
    <property type="term" value="P:snRNA transcription by RNA polymerase II"/>
    <property type="evidence" value="ECO:0007669"/>
    <property type="project" value="TreeGrafter"/>
</dbReference>
<dbReference type="GO" id="GO:0032968">
    <property type="term" value="P:positive regulation of transcription elongation by RNA polymerase II"/>
    <property type="evidence" value="ECO:0007669"/>
    <property type="project" value="TreeGrafter"/>
</dbReference>
<keyword evidence="4" id="KW-1185">Reference proteome</keyword>
<dbReference type="GO" id="GO:0008023">
    <property type="term" value="C:transcription elongation factor complex"/>
    <property type="evidence" value="ECO:0007669"/>
    <property type="project" value="InterPro"/>
</dbReference>
<feature type="compositionally biased region" description="Low complexity" evidence="1">
    <location>
        <begin position="188"/>
        <end position="197"/>
    </location>
</feature>
<dbReference type="Pfam" id="PF10390">
    <property type="entry name" value="ELL"/>
    <property type="match status" value="1"/>
</dbReference>
<dbReference type="InterPro" id="IPR019464">
    <property type="entry name" value="ELL_N"/>
</dbReference>
<dbReference type="InterPro" id="IPR042065">
    <property type="entry name" value="E3_ELL-like"/>
</dbReference>
<evidence type="ECO:0000313" key="4">
    <source>
        <dbReference type="Proteomes" id="UP001487740"/>
    </source>
</evidence>
<evidence type="ECO:0000313" key="3">
    <source>
        <dbReference type="EMBL" id="KAK8398985.1"/>
    </source>
</evidence>
<dbReference type="EMBL" id="JARAKH010000012">
    <property type="protein sequence ID" value="KAK8398985.1"/>
    <property type="molecule type" value="Genomic_DNA"/>
</dbReference>
<dbReference type="GO" id="GO:0006368">
    <property type="term" value="P:transcription elongation by RNA polymerase II"/>
    <property type="evidence" value="ECO:0007669"/>
    <property type="project" value="InterPro"/>
</dbReference>
<dbReference type="Gene3D" id="1.10.10.2670">
    <property type="entry name" value="E3 ubiquitin-protein ligase"/>
    <property type="match status" value="1"/>
</dbReference>
<evidence type="ECO:0000259" key="2">
    <source>
        <dbReference type="Pfam" id="PF10390"/>
    </source>
</evidence>
<gene>
    <name evidence="3" type="ORF">O3P69_004237</name>
</gene>
<dbReference type="InterPro" id="IPR031176">
    <property type="entry name" value="ELL/occludin"/>
</dbReference>
<accession>A0AAW0UJI3</accession>
<feature type="domain" description="RNA polymerase II elongation factor ELL N-terminal" evidence="2">
    <location>
        <begin position="70"/>
        <end position="265"/>
    </location>
</feature>
<name>A0AAW0UJI3_SCYPA</name>
<organism evidence="3 4">
    <name type="scientific">Scylla paramamosain</name>
    <name type="common">Mud crab</name>
    <dbReference type="NCBI Taxonomy" id="85552"/>
    <lineage>
        <taxon>Eukaryota</taxon>
        <taxon>Metazoa</taxon>
        <taxon>Ecdysozoa</taxon>
        <taxon>Arthropoda</taxon>
        <taxon>Crustacea</taxon>
        <taxon>Multicrustacea</taxon>
        <taxon>Malacostraca</taxon>
        <taxon>Eumalacostraca</taxon>
        <taxon>Eucarida</taxon>
        <taxon>Decapoda</taxon>
        <taxon>Pleocyemata</taxon>
        <taxon>Brachyura</taxon>
        <taxon>Eubrachyura</taxon>
        <taxon>Portunoidea</taxon>
        <taxon>Portunidae</taxon>
        <taxon>Portuninae</taxon>
        <taxon>Scylla</taxon>
    </lineage>
</organism>
<reference evidence="3 4" key="1">
    <citation type="submission" date="2023-03" db="EMBL/GenBank/DDBJ databases">
        <title>High-quality genome of Scylla paramamosain provides insights in environmental adaptation.</title>
        <authorList>
            <person name="Zhang L."/>
        </authorList>
    </citation>
    <scope>NUCLEOTIDE SEQUENCE [LARGE SCALE GENOMIC DNA]</scope>
    <source>
        <strain evidence="3">LZ_2023a</strain>
        <tissue evidence="3">Muscle</tissue>
    </source>
</reference>